<feature type="binding site" evidence="15">
    <location>
        <position position="321"/>
    </location>
    <ligand>
        <name>S-adenosyl-L-methionine</name>
        <dbReference type="ChEBI" id="CHEBI:59789"/>
    </ligand>
</feature>
<dbReference type="PANTHER" id="PTHR22807:SF61">
    <property type="entry name" value="NOL1_NOP2_SUN FAMILY PROTEIN _ ANTITERMINATION NUSB DOMAIN-CONTAINING PROTEIN"/>
    <property type="match status" value="1"/>
</dbReference>
<dbReference type="RefSeq" id="WP_095591359.1">
    <property type="nucleotide sequence ID" value="NZ_CP016303.1"/>
</dbReference>
<evidence type="ECO:0000256" key="6">
    <source>
        <dbReference type="ARBA" id="ARBA00022552"/>
    </source>
</evidence>
<dbReference type="InterPro" id="IPR004573">
    <property type="entry name" value="rRNA_ssu_MeTfrase_B"/>
</dbReference>
<keyword evidence="5" id="KW-0963">Cytoplasm</keyword>
<dbReference type="NCBIfam" id="TIGR00563">
    <property type="entry name" value="rsmB"/>
    <property type="match status" value="1"/>
</dbReference>
<comment type="function">
    <text evidence="1">Specifically methylates the cytosine at position 967 (m5C967) of 16S rRNA.</text>
</comment>
<dbReference type="InterPro" id="IPR006027">
    <property type="entry name" value="NusB_RsmB_TIM44"/>
</dbReference>
<evidence type="ECO:0000256" key="11">
    <source>
        <dbReference type="ARBA" id="ARBA00030399"/>
    </source>
</evidence>
<dbReference type="InterPro" id="IPR049560">
    <property type="entry name" value="MeTrfase_RsmB-F_NOP2_cat"/>
</dbReference>
<dbReference type="InterPro" id="IPR054728">
    <property type="entry name" value="RsmB-like_ferredoxin"/>
</dbReference>
<dbReference type="GO" id="GO:0070475">
    <property type="term" value="P:rRNA base methylation"/>
    <property type="evidence" value="ECO:0007669"/>
    <property type="project" value="TreeGrafter"/>
</dbReference>
<evidence type="ECO:0000256" key="1">
    <source>
        <dbReference type="ARBA" id="ARBA00002724"/>
    </source>
</evidence>
<evidence type="ECO:0000256" key="9">
    <source>
        <dbReference type="ARBA" id="ARBA00022691"/>
    </source>
</evidence>
<comment type="caution">
    <text evidence="15">Lacks conserved residue(s) required for the propagation of feature annotation.</text>
</comment>
<dbReference type="Gene3D" id="3.30.70.1170">
    <property type="entry name" value="Sun protein, domain 3"/>
    <property type="match status" value="1"/>
</dbReference>
<keyword evidence="9 15" id="KW-0949">S-adenosyl-L-methionine</keyword>
<evidence type="ECO:0000256" key="7">
    <source>
        <dbReference type="ARBA" id="ARBA00022603"/>
    </source>
</evidence>
<accession>A0A249DZ24</accession>
<dbReference type="InterPro" id="IPR023267">
    <property type="entry name" value="RCMT"/>
</dbReference>
<dbReference type="AlphaFoldDB" id="A0A249DZ24"/>
<dbReference type="FunFam" id="3.40.50.150:FF:000022">
    <property type="entry name" value="Ribosomal RNA small subunit methyltransferase B"/>
    <property type="match status" value="1"/>
</dbReference>
<evidence type="ECO:0000256" key="12">
    <source>
        <dbReference type="ARBA" id="ARBA00031088"/>
    </source>
</evidence>
<evidence type="ECO:0000256" key="8">
    <source>
        <dbReference type="ARBA" id="ARBA00022679"/>
    </source>
</evidence>
<feature type="domain" description="SAM-dependent MTase RsmB/NOP-type" evidence="16">
    <location>
        <begin position="163"/>
        <end position="428"/>
    </location>
</feature>
<dbReference type="InterPro" id="IPR035926">
    <property type="entry name" value="NusB-like_sf"/>
</dbReference>
<dbReference type="PROSITE" id="PS01153">
    <property type="entry name" value="NOL1_NOP2_SUN"/>
    <property type="match status" value="1"/>
</dbReference>
<evidence type="ECO:0000256" key="10">
    <source>
        <dbReference type="ARBA" id="ARBA00022884"/>
    </source>
</evidence>
<keyword evidence="8 15" id="KW-0808">Transferase</keyword>
<dbReference type="PRINTS" id="PR02008">
    <property type="entry name" value="RCMTFAMILY"/>
</dbReference>
<evidence type="ECO:0000256" key="14">
    <source>
        <dbReference type="ARBA" id="ARBA00067267"/>
    </source>
</evidence>
<dbReference type="Gene3D" id="1.10.287.730">
    <property type="entry name" value="Helix hairpin bin"/>
    <property type="match status" value="1"/>
</dbReference>
<evidence type="ECO:0000256" key="2">
    <source>
        <dbReference type="ARBA" id="ARBA00004496"/>
    </source>
</evidence>
<evidence type="ECO:0000313" key="17">
    <source>
        <dbReference type="EMBL" id="ASX26032.1"/>
    </source>
</evidence>
<comment type="subcellular location">
    <subcellularLocation>
        <location evidence="2">Cytoplasm</location>
    </subcellularLocation>
</comment>
<keyword evidence="6" id="KW-0698">rRNA processing</keyword>
<dbReference type="InterPro" id="IPR001678">
    <property type="entry name" value="MeTrfase_RsmB-F_NOP2_dom"/>
</dbReference>
<dbReference type="NCBIfam" id="NF011494">
    <property type="entry name" value="PRK14902.1"/>
    <property type="match status" value="1"/>
</dbReference>
<reference evidence="17 18" key="2">
    <citation type="submission" date="2017-09" db="EMBL/GenBank/DDBJ databases">
        <title>The genome of whitefly Bemisia tabaci, a global crop pest, provides novel insights into virus transmission, host adaptation and insecticide resistance.</title>
        <authorList>
            <person name="Kaur N."/>
            <person name="Kliot A."/>
            <person name="Pinheiro P.V."/>
            <person name="Luan J."/>
            <person name="Zheng Y."/>
            <person name="Liu W."/>
            <person name="Sun H."/>
            <person name="Yang X."/>
            <person name="Xu Y."/>
            <person name="Luo Y."/>
            <person name="Kruse A."/>
            <person name="Fisher T.W."/>
            <person name="Nelson D.R."/>
            <person name="Elimelech M."/>
            <person name="MacCoss M."/>
            <person name="Johnson R."/>
            <person name="Cohen E."/>
            <person name="Hunter W.B."/>
            <person name="Brown J.K."/>
            <person name="Jander G."/>
            <person name="Cilia M."/>
            <person name="Douglas A.E."/>
            <person name="Ghanim M."/>
            <person name="Simmons A.M."/>
            <person name="Wintermantel W.M."/>
            <person name="Ling K.-S."/>
            <person name="Fei Z."/>
        </authorList>
    </citation>
    <scope>NUCLEOTIDE SEQUENCE [LARGE SCALE GENOMIC DNA]</scope>
    <source>
        <strain evidence="17 18">MEAM1</strain>
    </source>
</reference>
<dbReference type="Gene3D" id="3.40.50.150">
    <property type="entry name" value="Vaccinia Virus protein VP39"/>
    <property type="match status" value="1"/>
</dbReference>
<dbReference type="SUPFAM" id="SSF48013">
    <property type="entry name" value="NusB-like"/>
    <property type="match status" value="1"/>
</dbReference>
<evidence type="ECO:0000256" key="3">
    <source>
        <dbReference type="ARBA" id="ARBA00007494"/>
    </source>
</evidence>
<evidence type="ECO:0000313" key="18">
    <source>
        <dbReference type="Proteomes" id="UP000216438"/>
    </source>
</evidence>
<evidence type="ECO:0000256" key="5">
    <source>
        <dbReference type="ARBA" id="ARBA00022490"/>
    </source>
</evidence>
<comment type="catalytic activity">
    <reaction evidence="13">
        <text>cytidine(967) in 16S rRNA + S-adenosyl-L-methionine = 5-methylcytidine(967) in 16S rRNA + S-adenosyl-L-homocysteine + H(+)</text>
        <dbReference type="Rhea" id="RHEA:42748"/>
        <dbReference type="Rhea" id="RHEA-COMP:10219"/>
        <dbReference type="Rhea" id="RHEA-COMP:10220"/>
        <dbReference type="ChEBI" id="CHEBI:15378"/>
        <dbReference type="ChEBI" id="CHEBI:57856"/>
        <dbReference type="ChEBI" id="CHEBI:59789"/>
        <dbReference type="ChEBI" id="CHEBI:74483"/>
        <dbReference type="ChEBI" id="CHEBI:82748"/>
        <dbReference type="EC" id="2.1.1.176"/>
    </reaction>
</comment>
<dbReference type="FunFam" id="3.30.70.1170:FF:000002">
    <property type="entry name" value="Ribosomal RNA small subunit methyltransferase B"/>
    <property type="match status" value="1"/>
</dbReference>
<dbReference type="InterPro" id="IPR018314">
    <property type="entry name" value="RsmB/NOL1/NOP2-like_CS"/>
</dbReference>
<dbReference type="PROSITE" id="PS51686">
    <property type="entry name" value="SAM_MT_RSMB_NOP"/>
    <property type="match status" value="1"/>
</dbReference>
<dbReference type="GO" id="GO:0006355">
    <property type="term" value="P:regulation of DNA-templated transcription"/>
    <property type="evidence" value="ECO:0007669"/>
    <property type="project" value="InterPro"/>
</dbReference>
<comment type="similarity">
    <text evidence="3 15">Belongs to the class I-like SAM-binding methyltransferase superfamily. RsmB/NOP family.</text>
</comment>
<dbReference type="Gene3D" id="1.10.940.10">
    <property type="entry name" value="NusB-like"/>
    <property type="match status" value="1"/>
</dbReference>
<keyword evidence="7 15" id="KW-0489">Methyltransferase</keyword>
<dbReference type="FunFam" id="1.10.940.10:FF:000002">
    <property type="entry name" value="Ribosomal RNA small subunit methyltransferase B"/>
    <property type="match status" value="1"/>
</dbReference>
<proteinExistence type="inferred from homology"/>
<name>A0A249DZ24_9ENTR</name>
<dbReference type="CDD" id="cd00620">
    <property type="entry name" value="Methyltransferase_Sun"/>
    <property type="match status" value="1"/>
</dbReference>
<dbReference type="GO" id="GO:0003723">
    <property type="term" value="F:RNA binding"/>
    <property type="evidence" value="ECO:0007669"/>
    <property type="project" value="UniProtKB-UniRule"/>
</dbReference>
<dbReference type="Proteomes" id="UP000216438">
    <property type="component" value="Chromosome"/>
</dbReference>
<dbReference type="Pfam" id="PF22458">
    <property type="entry name" value="RsmF-B_ferredox"/>
    <property type="match status" value="1"/>
</dbReference>
<reference evidence="18" key="1">
    <citation type="submission" date="2016-06" db="EMBL/GenBank/DDBJ databases">
        <authorList>
            <person name="Chen W."/>
            <person name="Hasegawa D.K."/>
        </authorList>
    </citation>
    <scope>NUCLEOTIDE SEQUENCE [LARGE SCALE GENOMIC DNA]</scope>
    <source>
        <strain evidence="18">MEAM1</strain>
    </source>
</reference>
<dbReference type="Pfam" id="PF01189">
    <property type="entry name" value="Methyltr_RsmB-F"/>
    <property type="match status" value="1"/>
</dbReference>
<dbReference type="InterPro" id="IPR048019">
    <property type="entry name" value="RsmB-like_N"/>
</dbReference>
<dbReference type="EMBL" id="CP016303">
    <property type="protein sequence ID" value="ASX26032.1"/>
    <property type="molecule type" value="Genomic_DNA"/>
</dbReference>
<feature type="binding site" evidence="15">
    <location>
        <position position="276"/>
    </location>
    <ligand>
        <name>S-adenosyl-L-methionine</name>
        <dbReference type="ChEBI" id="CHEBI:59789"/>
    </ligand>
</feature>
<dbReference type="GO" id="GO:0009383">
    <property type="term" value="F:rRNA (cytosine-C5-)-methyltransferase activity"/>
    <property type="evidence" value="ECO:0007669"/>
    <property type="project" value="TreeGrafter"/>
</dbReference>
<dbReference type="InterPro" id="IPR029063">
    <property type="entry name" value="SAM-dependent_MTases_sf"/>
</dbReference>
<evidence type="ECO:0000256" key="4">
    <source>
        <dbReference type="ARBA" id="ARBA00012140"/>
    </source>
</evidence>
<keyword evidence="10 15" id="KW-0694">RNA-binding</keyword>
<dbReference type="NCBIfam" id="NF008149">
    <property type="entry name" value="PRK10901.1"/>
    <property type="match status" value="1"/>
</dbReference>
<organism evidence="17 18">
    <name type="scientific">Candidatus Hamiltonella defensa</name>
    <name type="common">Bemisia tabaci</name>
    <dbReference type="NCBI Taxonomy" id="672795"/>
    <lineage>
        <taxon>Bacteria</taxon>
        <taxon>Pseudomonadati</taxon>
        <taxon>Pseudomonadota</taxon>
        <taxon>Gammaproteobacteria</taxon>
        <taxon>Enterobacterales</taxon>
        <taxon>Enterobacteriaceae</taxon>
        <taxon>aphid secondary symbionts</taxon>
        <taxon>Candidatus Williamhamiltonella</taxon>
    </lineage>
</organism>
<dbReference type="GO" id="GO:0005829">
    <property type="term" value="C:cytosol"/>
    <property type="evidence" value="ECO:0007669"/>
    <property type="project" value="TreeGrafter"/>
</dbReference>
<evidence type="ECO:0000259" key="16">
    <source>
        <dbReference type="PROSITE" id="PS51686"/>
    </source>
</evidence>
<dbReference type="PANTHER" id="PTHR22807">
    <property type="entry name" value="NOP2 YEAST -RELATED NOL1/NOP2/FMU SUN DOMAIN-CONTAINING"/>
    <property type="match status" value="1"/>
</dbReference>
<dbReference type="SUPFAM" id="SSF53335">
    <property type="entry name" value="S-adenosyl-L-methionine-dependent methyltransferases"/>
    <property type="match status" value="1"/>
</dbReference>
<evidence type="ECO:0000256" key="15">
    <source>
        <dbReference type="PROSITE-ProRule" id="PRU01023"/>
    </source>
</evidence>
<protein>
    <recommendedName>
        <fullName evidence="14">Ribosomal RNA small subunit methyltransferase B</fullName>
        <ecNumber evidence="4">2.1.1.176</ecNumber>
    </recommendedName>
    <alternativeName>
        <fullName evidence="11">16S rRNA m5C967 methyltransferase</fullName>
    </alternativeName>
    <alternativeName>
        <fullName evidence="12">rRNA (cytosine-C(5)-)-methyltransferase RsmB</fullName>
    </alternativeName>
</protein>
<feature type="active site" description="Nucleophile" evidence="15">
    <location>
        <position position="374"/>
    </location>
</feature>
<feature type="binding site" evidence="15">
    <location>
        <position position="302"/>
    </location>
    <ligand>
        <name>S-adenosyl-L-methionine</name>
        <dbReference type="ChEBI" id="CHEBI:59789"/>
    </ligand>
</feature>
<gene>
    <name evidence="17" type="ORF">BA171_02600</name>
</gene>
<dbReference type="Pfam" id="PF01029">
    <property type="entry name" value="NusB"/>
    <property type="match status" value="1"/>
</dbReference>
<dbReference type="EC" id="2.1.1.176" evidence="4"/>
<sequence>MKNIYHLRAIAAQIISQVLDKGRSLSVVLPEVQNHVPDKDKPLLQELCFGTLRVLPRLEHCVKHLMTRPLNAKKRLLHFLLMVGLYQLIYTRIPPHAILSETVKAAAVLKYPQFKGLINAILREFERRKENLLQKVEAQDPYLHPQWLLQRIKTAYPAQWPSILRANNERPPMWIRVNVLHHSREKYLTELEKSGIKAKAHSICLDAIQILPPCSVKELPGFDLGWATVQDVAAQRCIDLLDPQNDDYILDLCAAPGVKTTHILERAPSADVLAVDIDAKRLERMKENLQRLHLSARLKVADALVPEQWYEGKMFDKILLDVPCSATGIIRRHPDIKWLRRDSDIAALAQLQSGILKAVWPTLRQGGMLLYSTCSILPEENQQQITEFLKHQLNAESIKIQDEAVTGLQNLPQTDEGDGFFYAKITKRL</sequence>
<evidence type="ECO:0000256" key="13">
    <source>
        <dbReference type="ARBA" id="ARBA00047283"/>
    </source>
</evidence>